<keyword evidence="5 10" id="KW-0808">Transferase</keyword>
<protein>
    <recommendedName>
        <fullName evidence="9">tRNA (guanine(10)-N(2))-methyltransferase</fullName>
        <ecNumber evidence="9">2.1.1.214</ecNumber>
    </recommendedName>
</protein>
<dbReference type="GO" id="GO:0160102">
    <property type="term" value="F:tRNA (guanine(10)-N2)-methyltransferase activity"/>
    <property type="evidence" value="ECO:0007669"/>
    <property type="project" value="UniProtKB-EC"/>
</dbReference>
<dbReference type="InterPro" id="IPR002052">
    <property type="entry name" value="DNA_methylase_N6_adenine_CS"/>
</dbReference>
<feature type="domain" description="tRNA (guanine(10)-N(2))-methyltransferase TRMT11 N-terminal" evidence="11">
    <location>
        <begin position="7"/>
        <end position="175"/>
    </location>
</feature>
<comment type="similarity">
    <text evidence="10">Belongs to the class I-like SAM-binding methyltransferase superfamily. TRM11 methyltransferase family.</text>
</comment>
<evidence type="ECO:0000256" key="7">
    <source>
        <dbReference type="ARBA" id="ARBA00022694"/>
    </source>
</evidence>
<dbReference type="PROSITE" id="PS00092">
    <property type="entry name" value="N6_MTASE"/>
    <property type="match status" value="1"/>
</dbReference>
<evidence type="ECO:0000256" key="4">
    <source>
        <dbReference type="ARBA" id="ARBA00022603"/>
    </source>
</evidence>
<evidence type="ECO:0000313" key="13">
    <source>
        <dbReference type="Proteomes" id="UP000094444"/>
    </source>
</evidence>
<dbReference type="Proteomes" id="UP000094444">
    <property type="component" value="Unassembled WGS sequence"/>
</dbReference>
<keyword evidence="2" id="KW-0963">Cytoplasm</keyword>
<comment type="caution">
    <text evidence="12">The sequence shown here is derived from an EMBL/GenBank/DDBJ whole genome shotgun (WGS) entry which is preliminary data.</text>
</comment>
<evidence type="ECO:0000256" key="6">
    <source>
        <dbReference type="ARBA" id="ARBA00022691"/>
    </source>
</evidence>
<evidence type="ECO:0000256" key="10">
    <source>
        <dbReference type="PROSITE-ProRule" id="PRU00959"/>
    </source>
</evidence>
<organism evidence="12 13">
    <name type="scientific">Diaporthe helianthi</name>
    <dbReference type="NCBI Taxonomy" id="158607"/>
    <lineage>
        <taxon>Eukaryota</taxon>
        <taxon>Fungi</taxon>
        <taxon>Dikarya</taxon>
        <taxon>Ascomycota</taxon>
        <taxon>Pezizomycotina</taxon>
        <taxon>Sordariomycetes</taxon>
        <taxon>Sordariomycetidae</taxon>
        <taxon>Diaporthales</taxon>
        <taxon>Diaporthaceae</taxon>
        <taxon>Diaporthe</taxon>
    </lineage>
</organism>
<keyword evidence="7 10" id="KW-0819">tRNA processing</keyword>
<comment type="subcellular location">
    <subcellularLocation>
        <location evidence="1">Cytoplasm</location>
    </subcellularLocation>
</comment>
<evidence type="ECO:0000259" key="11">
    <source>
        <dbReference type="Pfam" id="PF25904"/>
    </source>
</evidence>
<dbReference type="STRING" id="158607.A0A2P5HGI4"/>
<evidence type="ECO:0000256" key="8">
    <source>
        <dbReference type="ARBA" id="ARBA00022884"/>
    </source>
</evidence>
<dbReference type="InterPro" id="IPR029063">
    <property type="entry name" value="SAM-dependent_MTases_sf"/>
</dbReference>
<dbReference type="GO" id="GO:0032259">
    <property type="term" value="P:methylation"/>
    <property type="evidence" value="ECO:0007669"/>
    <property type="project" value="UniProtKB-UniRule"/>
</dbReference>
<dbReference type="AlphaFoldDB" id="A0A2P5HGI4"/>
<accession>A0A2P5HGI4</accession>
<evidence type="ECO:0000256" key="9">
    <source>
        <dbReference type="ARBA" id="ARBA00066937"/>
    </source>
</evidence>
<keyword evidence="4 10" id="KW-0489">Methyltransferase</keyword>
<dbReference type="Pfam" id="PF25904">
    <property type="entry name" value="Tmrp11_N"/>
    <property type="match status" value="1"/>
</dbReference>
<dbReference type="SUPFAM" id="SSF53335">
    <property type="entry name" value="S-adenosyl-L-methionine-dependent methyltransferases"/>
    <property type="match status" value="1"/>
</dbReference>
<dbReference type="GO" id="GO:0000049">
    <property type="term" value="F:tRNA binding"/>
    <property type="evidence" value="ECO:0007669"/>
    <property type="project" value="UniProtKB-UniRule"/>
</dbReference>
<evidence type="ECO:0000256" key="1">
    <source>
        <dbReference type="ARBA" id="ARBA00004496"/>
    </source>
</evidence>
<evidence type="ECO:0000256" key="3">
    <source>
        <dbReference type="ARBA" id="ARBA00022555"/>
    </source>
</evidence>
<dbReference type="GO" id="GO:0005737">
    <property type="term" value="C:cytoplasm"/>
    <property type="evidence" value="ECO:0007669"/>
    <property type="project" value="UniProtKB-SubCell"/>
</dbReference>
<dbReference type="PIRSF" id="PIRSF017259">
    <property type="entry name" value="tRNA_mtfrase_TRM11"/>
    <property type="match status" value="1"/>
</dbReference>
<dbReference type="PROSITE" id="PS51627">
    <property type="entry name" value="SAM_MT_TRM11"/>
    <property type="match status" value="1"/>
</dbReference>
<dbReference type="GO" id="GO:0008033">
    <property type="term" value="P:tRNA processing"/>
    <property type="evidence" value="ECO:0007669"/>
    <property type="project" value="UniProtKB-UniRule"/>
</dbReference>
<dbReference type="PANTHER" id="PTHR13370">
    <property type="entry name" value="RNA METHYLASE-RELATED"/>
    <property type="match status" value="1"/>
</dbReference>
<keyword evidence="3 10" id="KW-0820">tRNA-binding</keyword>
<dbReference type="InterPro" id="IPR059073">
    <property type="entry name" value="TRMT11_N"/>
</dbReference>
<evidence type="ECO:0000313" key="12">
    <source>
        <dbReference type="EMBL" id="POS69355.1"/>
    </source>
</evidence>
<dbReference type="OrthoDB" id="296065at2759"/>
<dbReference type="EMBL" id="MAVT02002380">
    <property type="protein sequence ID" value="POS69355.1"/>
    <property type="molecule type" value="Genomic_DNA"/>
</dbReference>
<evidence type="ECO:0000256" key="2">
    <source>
        <dbReference type="ARBA" id="ARBA00022490"/>
    </source>
</evidence>
<sequence length="492" mass="54474">MSGLLLLVRFSQAHETFRVPELQALAEVEKVPVTIVSYSSQVPFCIITGPPDQDAAARLVRRSILTRAIFEYWGSGDSLHDLHEAVKARSARLWEQVADDSWKFNIDSFQGNRSNASRRDIINSFGYLPLRGPISMKDPVQEYTVFEEWPSDSPRLAIHSPDRFHFGRLLGRGARDMVARFDLKKRPYISTTSMDSELALVTANMVLAAPGRLFYDPFVGTGSFPVACSAFGALSWGSDIDGRAVRGSGADARAEAKRGLVKGEKTLYGNFKHYGILDRLGDVFTADLTNSPLRRLSFGSAGLGGRARLFDGIVCDPPYGVREGLVVLGCRDPQARPWVVEAGHDRLKDPNFVPPKRPYSFLAMLDDILHFASETLVDGGRLSFWMPTANDEDQEIPPPTHPCFEPVAICVQPFNKCGLLPPSTAPNVRRAKSSLLGSRRLITYRKLPDQSVAAPELESWKAAAARQHVGTTADELNPFRKGYFNKFQTDTS</sequence>
<reference evidence="12" key="1">
    <citation type="submission" date="2017-09" db="EMBL/GenBank/DDBJ databases">
        <title>Polyketide synthases of a Diaporthe helianthi virulent isolate.</title>
        <authorList>
            <person name="Baroncelli R."/>
        </authorList>
    </citation>
    <scope>NUCLEOTIDE SEQUENCE [LARGE SCALE GENOMIC DNA]</scope>
    <source>
        <strain evidence="12">7/96</strain>
    </source>
</reference>
<dbReference type="InterPro" id="IPR016691">
    <property type="entry name" value="TRMT11"/>
</dbReference>
<dbReference type="PANTHER" id="PTHR13370:SF3">
    <property type="entry name" value="TRNA (GUANINE(10)-N2)-METHYLTRANSFERASE HOMOLOG"/>
    <property type="match status" value="1"/>
</dbReference>
<gene>
    <name evidence="12" type="ORF">DHEL01_v212252</name>
</gene>
<dbReference type="FunCoup" id="A0A2P5HGI4">
    <property type="interactions" value="859"/>
</dbReference>
<keyword evidence="6 10" id="KW-0949">S-adenosyl-L-methionine</keyword>
<dbReference type="InParanoid" id="A0A2P5HGI4"/>
<proteinExistence type="inferred from homology"/>
<keyword evidence="8 10" id="KW-0694">RNA-binding</keyword>
<keyword evidence="13" id="KW-1185">Reference proteome</keyword>
<name>A0A2P5HGI4_DIAHE</name>
<dbReference type="Gene3D" id="3.40.50.150">
    <property type="entry name" value="Vaccinia Virus protein VP39"/>
    <property type="match status" value="1"/>
</dbReference>
<dbReference type="EC" id="2.1.1.214" evidence="9"/>
<evidence type="ECO:0000256" key="5">
    <source>
        <dbReference type="ARBA" id="ARBA00022679"/>
    </source>
</evidence>